<reference evidence="1 2" key="1">
    <citation type="submission" date="2019-07" db="EMBL/GenBank/DDBJ databases">
        <authorList>
            <person name="Abdullah A."/>
            <person name="Lima G.C."/>
            <person name="Cuneo C.K."/>
            <person name="Ennest D.C."/>
            <person name="Fritz K.J."/>
            <person name="Johnson B.T."/>
            <person name="Larson S.M."/>
            <person name="Lemunyete M.N."/>
            <person name="Murray M.B."/>
            <person name="Osmond D.E."/>
            <person name="Patras K.A."/>
            <person name="Ransibrahmanakul S."/>
            <person name="Simpson K.A."/>
            <person name="Thull B.S."/>
            <person name="Wetzel S."/>
            <person name="Bonilla J.A."/>
            <person name="Klyczek K."/>
            <person name="Garlena R.A."/>
            <person name="Russell D.A."/>
            <person name="Pope W.H."/>
            <person name="Jacobs-Sera D."/>
            <person name="Hatfull G.F."/>
        </authorList>
    </citation>
    <scope>NUCLEOTIDE SEQUENCE [LARGE SCALE GENOMIC DNA]</scope>
</reference>
<evidence type="ECO:0000313" key="1">
    <source>
        <dbReference type="EMBL" id="QED11671.1"/>
    </source>
</evidence>
<keyword evidence="2" id="KW-1185">Reference proteome</keyword>
<dbReference type="Proteomes" id="UP000321915">
    <property type="component" value="Segment"/>
</dbReference>
<dbReference type="GeneID" id="77936543"/>
<organism evidence="1 2">
    <name type="scientific">Arthrobacter phage Qui</name>
    <dbReference type="NCBI Taxonomy" id="2603260"/>
    <lineage>
        <taxon>Viruses</taxon>
        <taxon>Duplodnaviria</taxon>
        <taxon>Heunggongvirae</taxon>
        <taxon>Uroviricota</taxon>
        <taxon>Caudoviricetes</taxon>
        <taxon>Quivirus</taxon>
        <taxon>Quivirus qui</taxon>
    </lineage>
</organism>
<dbReference type="RefSeq" id="YP_010660549.1">
    <property type="nucleotide sequence ID" value="NC_070877.1"/>
</dbReference>
<evidence type="ECO:0000313" key="2">
    <source>
        <dbReference type="Proteomes" id="UP000321915"/>
    </source>
</evidence>
<accession>A0A5B8WH90</accession>
<dbReference type="KEGG" id="vg:77936543"/>
<name>A0A5B8WH90_9CAUD</name>
<proteinExistence type="predicted"/>
<gene>
    <name evidence="1" type="primary">183</name>
    <name evidence="1" type="ORF">SEA_QUI_183</name>
</gene>
<dbReference type="EMBL" id="MN183282">
    <property type="protein sequence ID" value="QED11671.1"/>
    <property type="molecule type" value="Genomic_DNA"/>
</dbReference>
<protein>
    <submittedName>
        <fullName evidence="1">Uncharacterized protein</fullName>
    </submittedName>
</protein>
<sequence length="152" mass="17199">MSNIVHPYPDGTYYFEEPGTYRFENGIAHRIESLDMPTDENAPVMFCKNCGKPVIFTGQKARGFDTDYLHTNLIRRCQPADSGQPYGLEADYEPPKRGVPVFPTGTKRPCIHPTCGFWVTYTKLGWVHMDTHGADVSGHIPKPKLTDHDRDD</sequence>